<dbReference type="SMART" id="SM00903">
    <property type="entry name" value="Flavin_Reduct"/>
    <property type="match status" value="1"/>
</dbReference>
<dbReference type="InterPro" id="IPR050268">
    <property type="entry name" value="NADH-dep_flavin_reductase"/>
</dbReference>
<name>A0ABV7L2M8_9PROT</name>
<evidence type="ECO:0000259" key="3">
    <source>
        <dbReference type="SMART" id="SM00903"/>
    </source>
</evidence>
<proteinExistence type="predicted"/>
<accession>A0ABV7L2M8</accession>
<comment type="caution">
    <text evidence="4">The sequence shown here is derived from an EMBL/GenBank/DDBJ whole genome shotgun (WGS) entry which is preliminary data.</text>
</comment>
<dbReference type="InterPro" id="IPR012349">
    <property type="entry name" value="Split_barrel_FMN-bd"/>
</dbReference>
<dbReference type="GO" id="GO:0016491">
    <property type="term" value="F:oxidoreductase activity"/>
    <property type="evidence" value="ECO:0007669"/>
    <property type="project" value="UniProtKB-KW"/>
</dbReference>
<feature type="domain" description="Flavin reductase like" evidence="3">
    <location>
        <begin position="35"/>
        <end position="183"/>
    </location>
</feature>
<dbReference type="EMBL" id="JBHRTR010000028">
    <property type="protein sequence ID" value="MFC3228860.1"/>
    <property type="molecule type" value="Genomic_DNA"/>
</dbReference>
<evidence type="ECO:0000256" key="2">
    <source>
        <dbReference type="SAM" id="MobiDB-lite"/>
    </source>
</evidence>
<dbReference type="RefSeq" id="WP_379902368.1">
    <property type="nucleotide sequence ID" value="NZ_JBHRTR010000028.1"/>
</dbReference>
<dbReference type="PANTHER" id="PTHR30466:SF1">
    <property type="entry name" value="FMN REDUCTASE (NADH) RUTF"/>
    <property type="match status" value="1"/>
</dbReference>
<dbReference type="Gene3D" id="2.30.110.10">
    <property type="entry name" value="Electron Transport, Fmn-binding Protein, Chain A"/>
    <property type="match status" value="1"/>
</dbReference>
<gene>
    <name evidence="4" type="ORF">ACFOGJ_16565</name>
</gene>
<evidence type="ECO:0000313" key="4">
    <source>
        <dbReference type="EMBL" id="MFC3228860.1"/>
    </source>
</evidence>
<sequence length="206" mass="21509">MEGGMDGQWPESGGDVTSDWDVDGAAETEDFRSVMRRAVGGLAVVTTLHEGRAWGMTVSAFSVVSVSPPTLLVCVGNGTVTAEDAIRDGRFAVNLLSDAQVELSRLCARPGVAKYLDDHVLPAAALPRPVAMPVLPASLATFDCRLQEAKPVASHFVMIGSVLSILAPPPRPALLYGEGQYQRGIQIDAAAAAPAASPAGQVAFRK</sequence>
<evidence type="ECO:0000256" key="1">
    <source>
        <dbReference type="ARBA" id="ARBA00023002"/>
    </source>
</evidence>
<dbReference type="PANTHER" id="PTHR30466">
    <property type="entry name" value="FLAVIN REDUCTASE"/>
    <property type="match status" value="1"/>
</dbReference>
<dbReference type="SUPFAM" id="SSF50475">
    <property type="entry name" value="FMN-binding split barrel"/>
    <property type="match status" value="1"/>
</dbReference>
<dbReference type="EC" id="1.-.-.-" evidence="4"/>
<keyword evidence="1 4" id="KW-0560">Oxidoreductase</keyword>
<dbReference type="Proteomes" id="UP001595528">
    <property type="component" value="Unassembled WGS sequence"/>
</dbReference>
<organism evidence="4 5">
    <name type="scientific">Marinibaculum pumilum</name>
    <dbReference type="NCBI Taxonomy" id="1766165"/>
    <lineage>
        <taxon>Bacteria</taxon>
        <taxon>Pseudomonadati</taxon>
        <taxon>Pseudomonadota</taxon>
        <taxon>Alphaproteobacteria</taxon>
        <taxon>Rhodospirillales</taxon>
        <taxon>Rhodospirillaceae</taxon>
        <taxon>Marinibaculum</taxon>
    </lineage>
</organism>
<keyword evidence="5" id="KW-1185">Reference proteome</keyword>
<dbReference type="Pfam" id="PF01613">
    <property type="entry name" value="Flavin_Reduct"/>
    <property type="match status" value="1"/>
</dbReference>
<reference evidence="5" key="1">
    <citation type="journal article" date="2019" name="Int. J. Syst. Evol. Microbiol.">
        <title>The Global Catalogue of Microorganisms (GCM) 10K type strain sequencing project: providing services to taxonomists for standard genome sequencing and annotation.</title>
        <authorList>
            <consortium name="The Broad Institute Genomics Platform"/>
            <consortium name="The Broad Institute Genome Sequencing Center for Infectious Disease"/>
            <person name="Wu L."/>
            <person name="Ma J."/>
        </authorList>
    </citation>
    <scope>NUCLEOTIDE SEQUENCE [LARGE SCALE GENOMIC DNA]</scope>
    <source>
        <strain evidence="5">KCTC 42964</strain>
    </source>
</reference>
<dbReference type="InterPro" id="IPR002563">
    <property type="entry name" value="Flavin_Rdtase-like_dom"/>
</dbReference>
<protein>
    <submittedName>
        <fullName evidence="4">Flavin reductase family protein</fullName>
        <ecNumber evidence="4">1.-.-.-</ecNumber>
    </submittedName>
</protein>
<feature type="region of interest" description="Disordered" evidence="2">
    <location>
        <begin position="1"/>
        <end position="21"/>
    </location>
</feature>
<evidence type="ECO:0000313" key="5">
    <source>
        <dbReference type="Proteomes" id="UP001595528"/>
    </source>
</evidence>